<evidence type="ECO:0000256" key="1">
    <source>
        <dbReference type="ARBA" id="ARBA00022737"/>
    </source>
</evidence>
<dbReference type="SUPFAM" id="SSF48371">
    <property type="entry name" value="ARM repeat"/>
    <property type="match status" value="1"/>
</dbReference>
<keyword evidence="1" id="KW-0677">Repeat</keyword>
<organism evidence="2 3">
    <name type="scientific">Durusdinium trenchii</name>
    <dbReference type="NCBI Taxonomy" id="1381693"/>
    <lineage>
        <taxon>Eukaryota</taxon>
        <taxon>Sar</taxon>
        <taxon>Alveolata</taxon>
        <taxon>Dinophyceae</taxon>
        <taxon>Suessiales</taxon>
        <taxon>Symbiodiniaceae</taxon>
        <taxon>Durusdinium</taxon>
    </lineage>
</organism>
<sequence length="259" mass="28751">MAEEEDAASPTSGLKFNKAEAMDTMQILEDPIYAREVVAYTNAVKAAEQHAQDEQVQYSFCFAMAFCATRYPNIVIKAGGLKGILRAMARFPKNERLQAESCEALRNIAEMPDGADTLLGTNAMEAVLDSMRMNGQAEWVQQEGFGFICRMVTESDGARDRLFKGDGLRVIMDAMESFPRASWVALWGSQAQIAMFSRNKALRRFAELDAQRLQDIGAFDLVMRARNAKAFAKGCPAVKQSTVDCLKLAPPRPRSKEDE</sequence>
<dbReference type="Proteomes" id="UP001642484">
    <property type="component" value="Unassembled WGS sequence"/>
</dbReference>
<dbReference type="InterPro" id="IPR011989">
    <property type="entry name" value="ARM-like"/>
</dbReference>
<gene>
    <name evidence="2" type="ORF">CCMP2556_LOCUS52814</name>
</gene>
<dbReference type="Gene3D" id="1.25.10.10">
    <property type="entry name" value="Leucine-rich Repeat Variant"/>
    <property type="match status" value="1"/>
</dbReference>
<evidence type="ECO:0000313" key="3">
    <source>
        <dbReference type="Proteomes" id="UP001642484"/>
    </source>
</evidence>
<comment type="caution">
    <text evidence="2">The sequence shown here is derived from an EMBL/GenBank/DDBJ whole genome shotgun (WGS) entry which is preliminary data.</text>
</comment>
<keyword evidence="3" id="KW-1185">Reference proteome</keyword>
<proteinExistence type="predicted"/>
<dbReference type="PANTHER" id="PTHR22895">
    <property type="entry name" value="ARMADILLO REPEAT-CONTAINING PROTEIN 6"/>
    <property type="match status" value="1"/>
</dbReference>
<name>A0ABP0SP71_9DINO</name>
<reference evidence="2 3" key="1">
    <citation type="submission" date="2024-02" db="EMBL/GenBank/DDBJ databases">
        <authorList>
            <person name="Chen Y."/>
            <person name="Shah S."/>
            <person name="Dougan E. K."/>
            <person name="Thang M."/>
            <person name="Chan C."/>
        </authorList>
    </citation>
    <scope>NUCLEOTIDE SEQUENCE [LARGE SCALE GENOMIC DNA]</scope>
</reference>
<evidence type="ECO:0000313" key="2">
    <source>
        <dbReference type="EMBL" id="CAK9114190.1"/>
    </source>
</evidence>
<dbReference type="EMBL" id="CAXAMN010027961">
    <property type="protein sequence ID" value="CAK9114190.1"/>
    <property type="molecule type" value="Genomic_DNA"/>
</dbReference>
<protein>
    <submittedName>
        <fullName evidence="2">Uncharacterized protein</fullName>
    </submittedName>
</protein>
<accession>A0ABP0SP71</accession>
<dbReference type="InterPro" id="IPR016024">
    <property type="entry name" value="ARM-type_fold"/>
</dbReference>
<dbReference type="PANTHER" id="PTHR22895:SF0">
    <property type="entry name" value="ARMADILLO REPEAT-CONTAINING PROTEIN 6"/>
    <property type="match status" value="1"/>
</dbReference>